<dbReference type="PANTHER" id="PTHR21553:SF26">
    <property type="entry name" value="ALMS MOTIF DOMAIN-CONTAINING PROTEIN"/>
    <property type="match status" value="1"/>
</dbReference>
<keyword evidence="2" id="KW-0963">Cytoplasm</keyword>
<evidence type="ECO:0000256" key="3">
    <source>
        <dbReference type="ARBA" id="ARBA00023212"/>
    </source>
</evidence>
<feature type="coiled-coil region" evidence="4">
    <location>
        <begin position="368"/>
        <end position="395"/>
    </location>
</feature>
<evidence type="ECO:0000256" key="4">
    <source>
        <dbReference type="SAM" id="Coils"/>
    </source>
</evidence>
<feature type="compositionally biased region" description="Basic residues" evidence="5">
    <location>
        <begin position="892"/>
        <end position="905"/>
    </location>
</feature>
<feature type="compositionally biased region" description="Basic and acidic residues" evidence="5">
    <location>
        <begin position="399"/>
        <end position="432"/>
    </location>
</feature>
<protein>
    <submittedName>
        <fullName evidence="6">Uncharacterized protein</fullName>
    </submittedName>
</protein>
<evidence type="ECO:0000256" key="2">
    <source>
        <dbReference type="ARBA" id="ARBA00022490"/>
    </source>
</evidence>
<feature type="compositionally biased region" description="Polar residues" evidence="5">
    <location>
        <begin position="69"/>
        <end position="84"/>
    </location>
</feature>
<keyword evidence="7" id="KW-1185">Reference proteome</keyword>
<feature type="region of interest" description="Disordered" evidence="5">
    <location>
        <begin position="1"/>
        <end position="31"/>
    </location>
</feature>
<comment type="caution">
    <text evidence="6">The sequence shown here is derived from an EMBL/GenBank/DDBJ whole genome shotgun (WGS) entry which is preliminary data.</text>
</comment>
<feature type="compositionally biased region" description="Polar residues" evidence="5">
    <location>
        <begin position="158"/>
        <end position="181"/>
    </location>
</feature>
<evidence type="ECO:0000256" key="5">
    <source>
        <dbReference type="SAM" id="MobiDB-lite"/>
    </source>
</evidence>
<feature type="region of interest" description="Disordered" evidence="5">
    <location>
        <begin position="744"/>
        <end position="763"/>
    </location>
</feature>
<dbReference type="GO" id="GO:0005813">
    <property type="term" value="C:centrosome"/>
    <property type="evidence" value="ECO:0007669"/>
    <property type="project" value="UniProtKB-SubCell"/>
</dbReference>
<sequence length="905" mass="100956">MPSSQVPTSRLTHSVAKEATSHTAHPTKQPAAAVRYDNHEPFLFPRSKPPLDSENIPRGVEHGRVAISDSTSPFHIPSSISSTPFLHEGPSIQFPSNREPDTASYLHFYQQQLLEQQNRIREQQKAIQERQQQRLEQLKQFQERLRGQRHDSDLGKSAGQTGEKNSHSGGQWKSLIPNTRYPSDDDTSTSTDHAQSGTESADRSLSVNVHPNITPPLKQPQLKSSTTDTSSSLSPYPSEVRSIKDNDVSLLPKTSDLGLWSDSTPHLSSSDVTKSSSSALDDSKTDKKLPSRPKVVYEFGLSSSSLSNNNNGTAGEMNSFNHSSERSSRKSGSSFDSGPLSISSLPKSTDKNISTGSSASDSNNNLLLQRMENSFQHFQEMIDEAKALNEKYLDETKHPGKVNVEKRSSLENIKKKDDAKEGDLDNIPRDESSSGVLAESQGISDNISDPMAYDTGGKFREPVLLIDQGSHKEDQDLLEDVLGPNEENFKSTQMNDFARSEKSTISRENGSRTVTSPMISNQEDLNLGVQSPENEMLAVEHEQSPSYYGSSPRALSVIPEETRISDDDLSEGVLEDDDHNFGIPNKDEYNKHQVEELLSRVARTDDYFTDIRHGDEEFHNYGEMRDFVGSETRQSFSPPGNYTPQPTHTSLNYFQYRSHEQTVTQPPITPPHSSDERRQSHAGKIQHTPERQSWGNLAPGGIITSAEASKKFGLHVDLPTTEKRSYNDHSSSSPSMNDVVLSGMSSLSLSQTDESSTSGLSLQEAFRKSRPQFFKHSQERLLRAKEARYLHSPVTKKQDTADDSQDKTPETTKHKTPETTSSISKPSSEKVAGKQSSDGRQKIGKEEMKGRTKRLYESLPDIRQKAIQIQRQETYTANRVKAQEFQKQTRERLRKLNAKKTGKKT</sequence>
<feature type="compositionally biased region" description="Low complexity" evidence="5">
    <location>
        <begin position="744"/>
        <end position="758"/>
    </location>
</feature>
<organism evidence="6 7">
    <name type="scientific">Paramuricea clavata</name>
    <name type="common">Red gorgonian</name>
    <name type="synonym">Violescent sea-whip</name>
    <dbReference type="NCBI Taxonomy" id="317549"/>
    <lineage>
        <taxon>Eukaryota</taxon>
        <taxon>Metazoa</taxon>
        <taxon>Cnidaria</taxon>
        <taxon>Anthozoa</taxon>
        <taxon>Octocorallia</taxon>
        <taxon>Malacalcyonacea</taxon>
        <taxon>Plexauridae</taxon>
        <taxon>Paramuricea</taxon>
    </lineage>
</organism>
<evidence type="ECO:0000313" key="7">
    <source>
        <dbReference type="Proteomes" id="UP001152795"/>
    </source>
</evidence>
<feature type="compositionally biased region" description="Basic and acidic residues" evidence="5">
    <location>
        <begin position="143"/>
        <end position="154"/>
    </location>
</feature>
<proteinExistence type="predicted"/>
<dbReference type="InterPro" id="IPR029299">
    <property type="entry name" value="ALMS_motif"/>
</dbReference>
<feature type="region of interest" description="Disordered" evidence="5">
    <location>
        <begin position="881"/>
        <end position="905"/>
    </location>
</feature>
<feature type="compositionally biased region" description="Polar residues" evidence="5">
    <location>
        <begin position="506"/>
        <end position="516"/>
    </location>
</feature>
<dbReference type="AlphaFoldDB" id="A0A7D9LIS7"/>
<feature type="region of interest" description="Disordered" evidence="5">
    <location>
        <begin position="143"/>
        <end position="291"/>
    </location>
</feature>
<feature type="region of interest" description="Disordered" evidence="5">
    <location>
        <begin position="661"/>
        <end position="697"/>
    </location>
</feature>
<dbReference type="GO" id="GO:0046599">
    <property type="term" value="P:regulation of centriole replication"/>
    <property type="evidence" value="ECO:0007669"/>
    <property type="project" value="TreeGrafter"/>
</dbReference>
<feature type="region of interest" description="Disordered" evidence="5">
    <location>
        <begin position="496"/>
        <end position="516"/>
    </location>
</feature>
<feature type="region of interest" description="Disordered" evidence="5">
    <location>
        <begin position="69"/>
        <end position="89"/>
    </location>
</feature>
<feature type="compositionally biased region" description="Polar residues" evidence="5">
    <location>
        <begin position="340"/>
        <end position="362"/>
    </location>
</feature>
<comment type="subcellular location">
    <subcellularLocation>
        <location evidence="1">Cytoplasm</location>
        <location evidence="1">Cytoskeleton</location>
        <location evidence="1">Microtubule organizing center</location>
        <location evidence="1">Centrosome</location>
    </subcellularLocation>
</comment>
<dbReference type="PANTHER" id="PTHR21553">
    <property type="entry name" value="ALMS1-RELATED"/>
    <property type="match status" value="1"/>
</dbReference>
<keyword evidence="4" id="KW-0175">Coiled coil</keyword>
<feature type="region of interest" description="Disordered" evidence="5">
    <location>
        <begin position="303"/>
        <end position="364"/>
    </location>
</feature>
<name>A0A7D9LIS7_PARCT</name>
<reference evidence="6" key="1">
    <citation type="submission" date="2020-04" db="EMBL/GenBank/DDBJ databases">
        <authorList>
            <person name="Alioto T."/>
            <person name="Alioto T."/>
            <person name="Gomez Garrido J."/>
        </authorList>
    </citation>
    <scope>NUCLEOTIDE SEQUENCE</scope>
    <source>
        <strain evidence="6">A484AB</strain>
    </source>
</reference>
<feature type="compositionally biased region" description="Polar residues" evidence="5">
    <location>
        <begin position="1"/>
        <end position="12"/>
    </location>
</feature>
<feature type="region of interest" description="Disordered" evidence="5">
    <location>
        <begin position="788"/>
        <end position="852"/>
    </location>
</feature>
<accession>A0A7D9LIS7</accession>
<keyword evidence="3" id="KW-0206">Cytoskeleton</keyword>
<dbReference type="Proteomes" id="UP001152795">
    <property type="component" value="Unassembled WGS sequence"/>
</dbReference>
<evidence type="ECO:0000313" key="6">
    <source>
        <dbReference type="EMBL" id="CAB4033745.1"/>
    </source>
</evidence>
<dbReference type="OrthoDB" id="8899035at2759"/>
<evidence type="ECO:0000256" key="1">
    <source>
        <dbReference type="ARBA" id="ARBA00004300"/>
    </source>
</evidence>
<feature type="coiled-coil region" evidence="4">
    <location>
        <begin position="106"/>
        <end position="133"/>
    </location>
</feature>
<feature type="compositionally biased region" description="Polar residues" evidence="5">
    <location>
        <begin position="193"/>
        <end position="211"/>
    </location>
</feature>
<dbReference type="GO" id="GO:0005814">
    <property type="term" value="C:centriole"/>
    <property type="evidence" value="ECO:0007669"/>
    <property type="project" value="TreeGrafter"/>
</dbReference>
<gene>
    <name evidence="6" type="ORF">PACLA_8A035789</name>
</gene>
<feature type="compositionally biased region" description="Basic and acidic residues" evidence="5">
    <location>
        <begin position="881"/>
        <end position="891"/>
    </location>
</feature>
<feature type="compositionally biased region" description="Low complexity" evidence="5">
    <location>
        <begin position="268"/>
        <end position="278"/>
    </location>
</feature>
<feature type="compositionally biased region" description="Basic and acidic residues" evidence="5">
    <location>
        <begin position="827"/>
        <end position="852"/>
    </location>
</feature>
<dbReference type="EMBL" id="CACRXK020019516">
    <property type="protein sequence ID" value="CAB4033745.1"/>
    <property type="molecule type" value="Genomic_DNA"/>
</dbReference>
<dbReference type="GO" id="GO:0005829">
    <property type="term" value="C:cytosol"/>
    <property type="evidence" value="ECO:0007669"/>
    <property type="project" value="TreeGrafter"/>
</dbReference>
<feature type="compositionally biased region" description="Low complexity" evidence="5">
    <location>
        <begin position="224"/>
        <end position="234"/>
    </location>
</feature>
<dbReference type="Pfam" id="PF15309">
    <property type="entry name" value="ALMS_motif"/>
    <property type="match status" value="1"/>
</dbReference>
<feature type="region of interest" description="Disordered" evidence="5">
    <location>
        <begin position="399"/>
        <end position="448"/>
    </location>
</feature>
<feature type="compositionally biased region" description="Basic and acidic residues" evidence="5">
    <location>
        <begin position="796"/>
        <end position="817"/>
    </location>
</feature>